<dbReference type="EMBL" id="MT898160">
    <property type="protein sequence ID" value="QOS20436.1"/>
    <property type="molecule type" value="Genomic_DNA"/>
</dbReference>
<evidence type="ECO:0000259" key="2">
    <source>
        <dbReference type="Pfam" id="PF13439"/>
    </source>
</evidence>
<dbReference type="EC" id="2.4.1.292" evidence="3"/>
<feature type="domain" description="Glycosyl transferase family 1" evidence="1">
    <location>
        <begin position="188"/>
        <end position="345"/>
    </location>
</feature>
<dbReference type="CDD" id="cd03820">
    <property type="entry name" value="GT4_AmsD-like"/>
    <property type="match status" value="1"/>
</dbReference>
<gene>
    <name evidence="3" type="primary">pglH</name>
    <name evidence="3" type="ORF">VP355_00013</name>
</gene>
<proteinExistence type="predicted"/>
<dbReference type="GO" id="GO:0016757">
    <property type="term" value="F:glycosyltransferase activity"/>
    <property type="evidence" value="ECO:0007669"/>
    <property type="project" value="UniProtKB-KW"/>
</dbReference>
<dbReference type="SUPFAM" id="SSF53756">
    <property type="entry name" value="UDP-Glycosyltransferase/glycogen phosphorylase"/>
    <property type="match status" value="1"/>
</dbReference>
<name>A0A7M1W0J2_VIBPH</name>
<dbReference type="AlphaFoldDB" id="A0A7M1W0J2"/>
<organism evidence="3">
    <name type="scientific">Vibrio parahaemolyticus</name>
    <dbReference type="NCBI Taxonomy" id="670"/>
    <lineage>
        <taxon>Bacteria</taxon>
        <taxon>Pseudomonadati</taxon>
        <taxon>Pseudomonadota</taxon>
        <taxon>Gammaproteobacteria</taxon>
        <taxon>Vibrionales</taxon>
        <taxon>Vibrionaceae</taxon>
        <taxon>Vibrio</taxon>
    </lineage>
</organism>
<accession>A0A7M1W0J2</accession>
<dbReference type="Pfam" id="PF00534">
    <property type="entry name" value="Glycos_transf_1"/>
    <property type="match status" value="1"/>
</dbReference>
<feature type="domain" description="Glycosyltransferase subfamily 4-like N-terminal" evidence="2">
    <location>
        <begin position="14"/>
        <end position="179"/>
    </location>
</feature>
<evidence type="ECO:0000313" key="3">
    <source>
        <dbReference type="EMBL" id="QOS20436.1"/>
    </source>
</evidence>
<dbReference type="Pfam" id="PF13439">
    <property type="entry name" value="Glyco_transf_4"/>
    <property type="match status" value="1"/>
</dbReference>
<dbReference type="Gene3D" id="3.40.50.2000">
    <property type="entry name" value="Glycogen Phosphorylase B"/>
    <property type="match status" value="2"/>
</dbReference>
<keyword evidence="3" id="KW-0808">Transferase</keyword>
<reference evidence="3" key="1">
    <citation type="submission" date="2020-08" db="EMBL/GenBank/DDBJ databases">
        <title>Genetic structure, function and evolution of capsule biosynthesis loci in Vibrio parahaemolyticus.</title>
        <authorList>
            <person name="Li L."/>
            <person name="Bian S."/>
        </authorList>
    </citation>
    <scope>NUCLEOTIDE SEQUENCE</scope>
    <source>
        <strain evidence="3">VP355</strain>
    </source>
</reference>
<keyword evidence="3" id="KW-0328">Glycosyltransferase</keyword>
<dbReference type="PANTHER" id="PTHR12526:SF630">
    <property type="entry name" value="GLYCOSYLTRANSFERASE"/>
    <property type="match status" value="1"/>
</dbReference>
<dbReference type="InterPro" id="IPR028098">
    <property type="entry name" value="Glyco_trans_4-like_N"/>
</dbReference>
<dbReference type="PANTHER" id="PTHR12526">
    <property type="entry name" value="GLYCOSYLTRANSFERASE"/>
    <property type="match status" value="1"/>
</dbReference>
<protein>
    <submittedName>
        <fullName evidence="3">GalNAc-alpha-(1-&gt;4)-GalNAc-alpha-(1-&gt;3)-diNAcBac-PP-undecaprenol alpha-1,4-N-acetyl-D-galactosaminyltransferase</fullName>
        <ecNumber evidence="3">2.4.1.292</ecNumber>
    </submittedName>
</protein>
<evidence type="ECO:0000259" key="1">
    <source>
        <dbReference type="Pfam" id="PF00534"/>
    </source>
</evidence>
<dbReference type="GO" id="GO:1901135">
    <property type="term" value="P:carbohydrate derivative metabolic process"/>
    <property type="evidence" value="ECO:0007669"/>
    <property type="project" value="UniProtKB-ARBA"/>
</dbReference>
<sequence>MKIKFLLGDVTSKGGIERVTIELAKSLGNKHDVEIISLYKQYEEPSFNTQKVTVSYLTNNFEKSMYNRKLSPILGALFDFYYIFKKSLLLKYSDTFEGADIIVASDIKSALLVKLTSLFTKSKVITIEHFEYDVPNTILKLLRRLIYPFLDTVVIQTNEDYLKYNWLDNEKIKVIPNIVSVPNVRPEKLNKQNTVLAVGRLTYQKGFDLLIEAWSLLGAKTNGWTLKIQGDGEEKVSLEEMISTRKLNNVVLEPFSDEIFDSYYSSKIFVLSSRFEGLGMVLIEALYCQLPSVSFDCPAGPKTIIDNDVNGILVKTGDVISLSKALERLIFDEQLREKFSNVARESVSRYGVVHITGEWNKLLRELK</sequence>
<dbReference type="InterPro" id="IPR001296">
    <property type="entry name" value="Glyco_trans_1"/>
</dbReference>